<name>A0A1M7YD23_9BACT</name>
<dbReference type="STRING" id="1121416.SAMN02745220_03515"/>
<dbReference type="Pfam" id="PF00300">
    <property type="entry name" value="His_Phos_1"/>
    <property type="match status" value="1"/>
</dbReference>
<feature type="binding site" evidence="1">
    <location>
        <position position="58"/>
    </location>
    <ligand>
        <name>substrate</name>
    </ligand>
</feature>
<keyword evidence="3" id="KW-1185">Reference proteome</keyword>
<dbReference type="PANTHER" id="PTHR47623">
    <property type="entry name" value="OS09G0287300 PROTEIN"/>
    <property type="match status" value="1"/>
</dbReference>
<dbReference type="AlphaFoldDB" id="A0A1M7YD23"/>
<dbReference type="CDD" id="cd07067">
    <property type="entry name" value="HP_PGM_like"/>
    <property type="match status" value="1"/>
</dbReference>
<gene>
    <name evidence="2" type="ORF">SAMN02745220_03515</name>
</gene>
<dbReference type="Gene3D" id="3.40.50.1240">
    <property type="entry name" value="Phosphoglycerate mutase-like"/>
    <property type="match status" value="1"/>
</dbReference>
<dbReference type="OrthoDB" id="9781415at2"/>
<dbReference type="InterPro" id="IPR013078">
    <property type="entry name" value="His_Pase_superF_clade-1"/>
</dbReference>
<dbReference type="RefSeq" id="WP_073614968.1">
    <property type="nucleotide sequence ID" value="NZ_FRFE01000019.1"/>
</dbReference>
<evidence type="ECO:0000256" key="1">
    <source>
        <dbReference type="PIRSR" id="PIRSR613078-2"/>
    </source>
</evidence>
<organism evidence="2 3">
    <name type="scientific">Desulfopila aestuarii DSM 18488</name>
    <dbReference type="NCBI Taxonomy" id="1121416"/>
    <lineage>
        <taxon>Bacteria</taxon>
        <taxon>Pseudomonadati</taxon>
        <taxon>Thermodesulfobacteriota</taxon>
        <taxon>Desulfobulbia</taxon>
        <taxon>Desulfobulbales</taxon>
        <taxon>Desulfocapsaceae</taxon>
        <taxon>Desulfopila</taxon>
    </lineage>
</organism>
<dbReference type="InterPro" id="IPR029033">
    <property type="entry name" value="His_PPase_superfam"/>
</dbReference>
<protein>
    <submittedName>
        <fullName evidence="2">Phosphohistidine phosphatase</fullName>
    </submittedName>
</protein>
<reference evidence="2 3" key="1">
    <citation type="submission" date="2016-12" db="EMBL/GenBank/DDBJ databases">
        <authorList>
            <person name="Song W.-J."/>
            <person name="Kurnit D.M."/>
        </authorList>
    </citation>
    <scope>NUCLEOTIDE SEQUENCE [LARGE SCALE GENOMIC DNA]</scope>
    <source>
        <strain evidence="2 3">DSM 18488</strain>
    </source>
</reference>
<evidence type="ECO:0000313" key="3">
    <source>
        <dbReference type="Proteomes" id="UP000184603"/>
    </source>
</evidence>
<dbReference type="SUPFAM" id="SSF53254">
    <property type="entry name" value="Phosphoglycerate mutase-like"/>
    <property type="match status" value="1"/>
</dbReference>
<evidence type="ECO:0000313" key="2">
    <source>
        <dbReference type="EMBL" id="SHO50534.1"/>
    </source>
</evidence>
<proteinExistence type="predicted"/>
<dbReference type="EMBL" id="FRFE01000019">
    <property type="protein sequence ID" value="SHO50534.1"/>
    <property type="molecule type" value="Genomic_DNA"/>
</dbReference>
<sequence length="169" mass="18889">MKHLYLIRHAKSSWDNPGLTDAERPLNKRGKRDAPFMGKLLKEQGIMPDLICASPAKRAKQTAKIIAESIGFPTQDIRLLDDIYTSDLNLLLQVVQQIEDTVANLFLVGHNYVLTDLAESLTSEVLGNIPTCGIVSIAFNVASWSEVTGGRGEMLFFDYPKKHLRHEEP</sequence>
<dbReference type="Proteomes" id="UP000184603">
    <property type="component" value="Unassembled WGS sequence"/>
</dbReference>
<dbReference type="PANTHER" id="PTHR47623:SF1">
    <property type="entry name" value="OS09G0287300 PROTEIN"/>
    <property type="match status" value="1"/>
</dbReference>
<dbReference type="SMART" id="SM00855">
    <property type="entry name" value="PGAM"/>
    <property type="match status" value="1"/>
</dbReference>
<accession>A0A1M7YD23</accession>